<evidence type="ECO:0000313" key="1">
    <source>
        <dbReference type="EMBL" id="TGJ85670.1"/>
    </source>
</evidence>
<dbReference type="AlphaFoldDB" id="A0A4Z0Z2A5"/>
<organism evidence="1 2">
    <name type="scientific">Xylaria hypoxylon</name>
    <dbReference type="NCBI Taxonomy" id="37992"/>
    <lineage>
        <taxon>Eukaryota</taxon>
        <taxon>Fungi</taxon>
        <taxon>Dikarya</taxon>
        <taxon>Ascomycota</taxon>
        <taxon>Pezizomycotina</taxon>
        <taxon>Sordariomycetes</taxon>
        <taxon>Xylariomycetidae</taxon>
        <taxon>Xylariales</taxon>
        <taxon>Xylariaceae</taxon>
        <taxon>Xylaria</taxon>
    </lineage>
</organism>
<name>A0A4Z0Z2A5_9PEZI</name>
<sequence length="247" mass="27266">MVDMDQTEATDLMEASSDLLQVIKSEDGLILRKNTRDSWVTIDLPCSCDQEHSPFPSLLQSMGCPQYQPVPGEWHDPIECNRQLAIASYQFSNANYRGTFGYTPVAQPASLPVAEAAAASPTGEVLYSSQFEHPASTNPMPTLIVSPDEYTALPRDSFTDTVNPDPPYTVSAEDPASLTRDDLILPATTPSETPYNMVPHVALALPTDQLPTNTEPPTADMAEEYYTSPLMRWWMETNQSGSLDDWM</sequence>
<dbReference type="OrthoDB" id="4736254at2759"/>
<proteinExistence type="predicted"/>
<dbReference type="EMBL" id="SKBN01000041">
    <property type="protein sequence ID" value="TGJ85670.1"/>
    <property type="molecule type" value="Genomic_DNA"/>
</dbReference>
<protein>
    <submittedName>
        <fullName evidence="1">Uncharacterized protein</fullName>
    </submittedName>
</protein>
<dbReference type="Proteomes" id="UP000297716">
    <property type="component" value="Unassembled WGS sequence"/>
</dbReference>
<reference evidence="1 2" key="1">
    <citation type="submission" date="2019-03" db="EMBL/GenBank/DDBJ databases">
        <title>Draft genome sequence of Xylaria hypoxylon DSM 108379, a ubiquitous saprotrophic-parasitic fungi on hardwood.</title>
        <authorList>
            <person name="Buettner E."/>
            <person name="Leonhardt S."/>
            <person name="Gebauer A.M."/>
            <person name="Liers C."/>
            <person name="Hofrichter M."/>
            <person name="Kellner H."/>
        </authorList>
    </citation>
    <scope>NUCLEOTIDE SEQUENCE [LARGE SCALE GENOMIC DNA]</scope>
    <source>
        <strain evidence="1 2">DSM 108379</strain>
    </source>
</reference>
<gene>
    <name evidence="1" type="ORF">E0Z10_g3095</name>
</gene>
<keyword evidence="2" id="KW-1185">Reference proteome</keyword>
<comment type="caution">
    <text evidence="1">The sequence shown here is derived from an EMBL/GenBank/DDBJ whole genome shotgun (WGS) entry which is preliminary data.</text>
</comment>
<evidence type="ECO:0000313" key="2">
    <source>
        <dbReference type="Proteomes" id="UP000297716"/>
    </source>
</evidence>
<accession>A0A4Z0Z2A5</accession>